<feature type="binding site" evidence="1">
    <location>
        <position position="8"/>
    </location>
    <ligand>
        <name>Zn(2+)</name>
        <dbReference type="ChEBI" id="CHEBI:29105"/>
    </ligand>
</feature>
<dbReference type="SUPFAM" id="SSF57716">
    <property type="entry name" value="Glucocorticoid receptor-like (DNA-binding domain)"/>
    <property type="match status" value="1"/>
</dbReference>
<dbReference type="OMA" id="ICRVCIK"/>
<evidence type="ECO:0000313" key="3">
    <source>
        <dbReference type="EMBL" id="EDV95117.1"/>
    </source>
</evidence>
<evidence type="ECO:0000313" key="4">
    <source>
        <dbReference type="Proteomes" id="UP000001070"/>
    </source>
</evidence>
<dbReference type="OrthoDB" id="7838207at2759"/>
<feature type="binding site" evidence="1">
    <location>
        <position position="66"/>
    </location>
    <ligand>
        <name>Zn(2+)</name>
        <dbReference type="ChEBI" id="CHEBI:29105"/>
    </ligand>
</feature>
<dbReference type="Pfam" id="PF07776">
    <property type="entry name" value="zf-AD"/>
    <property type="match status" value="1"/>
</dbReference>
<keyword evidence="1" id="KW-0863">Zinc-finger</keyword>
<dbReference type="InterPro" id="IPR013087">
    <property type="entry name" value="Znf_C2H2_type"/>
</dbReference>
<evidence type="ECO:0000259" key="2">
    <source>
        <dbReference type="PROSITE" id="PS51915"/>
    </source>
</evidence>
<dbReference type="GO" id="GO:0005634">
    <property type="term" value="C:nucleus"/>
    <property type="evidence" value="ECO:0007669"/>
    <property type="project" value="InterPro"/>
</dbReference>
<name>B4JXL8_DROGR</name>
<keyword evidence="4" id="KW-1185">Reference proteome</keyword>
<organism evidence="4">
    <name type="scientific">Drosophila grimshawi</name>
    <name type="common">Hawaiian fruit fly</name>
    <name type="synonym">Idiomyia grimshawi</name>
    <dbReference type="NCBI Taxonomy" id="7222"/>
    <lineage>
        <taxon>Eukaryota</taxon>
        <taxon>Metazoa</taxon>
        <taxon>Ecdysozoa</taxon>
        <taxon>Arthropoda</taxon>
        <taxon>Hexapoda</taxon>
        <taxon>Insecta</taxon>
        <taxon>Pterygota</taxon>
        <taxon>Neoptera</taxon>
        <taxon>Endopterygota</taxon>
        <taxon>Diptera</taxon>
        <taxon>Brachycera</taxon>
        <taxon>Muscomorpha</taxon>
        <taxon>Ephydroidea</taxon>
        <taxon>Drosophilidae</taxon>
        <taxon>Drosophila</taxon>
        <taxon>Hawaiian Drosophila</taxon>
    </lineage>
</organism>
<dbReference type="PhylomeDB" id="B4JXL8"/>
<dbReference type="PROSITE" id="PS51915">
    <property type="entry name" value="ZAD"/>
    <property type="match status" value="1"/>
</dbReference>
<feature type="binding site" evidence="1">
    <location>
        <position position="11"/>
    </location>
    <ligand>
        <name>Zn(2+)</name>
        <dbReference type="ChEBI" id="CHEBI:29105"/>
    </ligand>
</feature>
<keyword evidence="1" id="KW-0479">Metal-binding</keyword>
<dbReference type="InParanoid" id="B4JXL8"/>
<dbReference type="eggNOG" id="ENOG502T96J">
    <property type="taxonomic scope" value="Eukaryota"/>
</dbReference>
<feature type="binding site" evidence="1">
    <location>
        <position position="63"/>
    </location>
    <ligand>
        <name>Zn(2+)</name>
        <dbReference type="ChEBI" id="CHEBI:29105"/>
    </ligand>
</feature>
<dbReference type="InterPro" id="IPR012934">
    <property type="entry name" value="Znf_AD"/>
</dbReference>
<dbReference type="EMBL" id="CH916376">
    <property type="protein sequence ID" value="EDV95117.1"/>
    <property type="molecule type" value="Genomic_DNA"/>
</dbReference>
<keyword evidence="1" id="KW-0862">Zinc</keyword>
<reference evidence="3 4" key="1">
    <citation type="journal article" date="2007" name="Nature">
        <title>Evolution of genes and genomes on the Drosophila phylogeny.</title>
        <authorList>
            <consortium name="Drosophila 12 Genomes Consortium"/>
            <person name="Clark A.G."/>
            <person name="Eisen M.B."/>
            <person name="Smith D.R."/>
            <person name="Bergman C.M."/>
            <person name="Oliver B."/>
            <person name="Markow T.A."/>
            <person name="Kaufman T.C."/>
            <person name="Kellis M."/>
            <person name="Gelbart W."/>
            <person name="Iyer V.N."/>
            <person name="Pollard D.A."/>
            <person name="Sackton T.B."/>
            <person name="Larracuente A.M."/>
            <person name="Singh N.D."/>
            <person name="Abad J.P."/>
            <person name="Abt D.N."/>
            <person name="Adryan B."/>
            <person name="Aguade M."/>
            <person name="Akashi H."/>
            <person name="Anderson W.W."/>
            <person name="Aquadro C.F."/>
            <person name="Ardell D.H."/>
            <person name="Arguello R."/>
            <person name="Artieri C.G."/>
            <person name="Barbash D.A."/>
            <person name="Barker D."/>
            <person name="Barsanti P."/>
            <person name="Batterham P."/>
            <person name="Batzoglou S."/>
            <person name="Begun D."/>
            <person name="Bhutkar A."/>
            <person name="Blanco E."/>
            <person name="Bosak S.A."/>
            <person name="Bradley R.K."/>
            <person name="Brand A.D."/>
            <person name="Brent M.R."/>
            <person name="Brooks A.N."/>
            <person name="Brown R.H."/>
            <person name="Butlin R.K."/>
            <person name="Caggese C."/>
            <person name="Calvi B.R."/>
            <person name="Bernardo de Carvalho A."/>
            <person name="Caspi A."/>
            <person name="Castrezana S."/>
            <person name="Celniker S.E."/>
            <person name="Chang J.L."/>
            <person name="Chapple C."/>
            <person name="Chatterji S."/>
            <person name="Chinwalla A."/>
            <person name="Civetta A."/>
            <person name="Clifton S.W."/>
            <person name="Comeron J.M."/>
            <person name="Costello J.C."/>
            <person name="Coyne J.A."/>
            <person name="Daub J."/>
            <person name="David R.G."/>
            <person name="Delcher A.L."/>
            <person name="Delehaunty K."/>
            <person name="Do C.B."/>
            <person name="Ebling H."/>
            <person name="Edwards K."/>
            <person name="Eickbush T."/>
            <person name="Evans J.D."/>
            <person name="Filipski A."/>
            <person name="Findeiss S."/>
            <person name="Freyhult E."/>
            <person name="Fulton L."/>
            <person name="Fulton R."/>
            <person name="Garcia A.C."/>
            <person name="Gardiner A."/>
            <person name="Garfield D.A."/>
            <person name="Garvin B.E."/>
            <person name="Gibson G."/>
            <person name="Gilbert D."/>
            <person name="Gnerre S."/>
            <person name="Godfrey J."/>
            <person name="Good R."/>
            <person name="Gotea V."/>
            <person name="Gravely B."/>
            <person name="Greenberg A.J."/>
            <person name="Griffiths-Jones S."/>
            <person name="Gross S."/>
            <person name="Guigo R."/>
            <person name="Gustafson E.A."/>
            <person name="Haerty W."/>
            <person name="Hahn M.W."/>
            <person name="Halligan D.L."/>
            <person name="Halpern A.L."/>
            <person name="Halter G.M."/>
            <person name="Han M.V."/>
            <person name="Heger A."/>
            <person name="Hillier L."/>
            <person name="Hinrichs A.S."/>
            <person name="Holmes I."/>
            <person name="Hoskins R.A."/>
            <person name="Hubisz M.J."/>
            <person name="Hultmark D."/>
            <person name="Huntley M.A."/>
            <person name="Jaffe D.B."/>
            <person name="Jagadeeshan S."/>
            <person name="Jeck W.R."/>
            <person name="Johnson J."/>
            <person name="Jones C.D."/>
            <person name="Jordan W.C."/>
            <person name="Karpen G.H."/>
            <person name="Kataoka E."/>
            <person name="Keightley P.D."/>
            <person name="Kheradpour P."/>
            <person name="Kirkness E.F."/>
            <person name="Koerich L.B."/>
            <person name="Kristiansen K."/>
            <person name="Kudrna D."/>
            <person name="Kulathinal R.J."/>
            <person name="Kumar S."/>
            <person name="Kwok R."/>
            <person name="Lander E."/>
            <person name="Langley C.H."/>
            <person name="Lapoint R."/>
            <person name="Lazzaro B.P."/>
            <person name="Lee S.J."/>
            <person name="Levesque L."/>
            <person name="Li R."/>
            <person name="Lin C.F."/>
            <person name="Lin M.F."/>
            <person name="Lindblad-Toh K."/>
            <person name="Llopart A."/>
            <person name="Long M."/>
            <person name="Low L."/>
            <person name="Lozovsky E."/>
            <person name="Lu J."/>
            <person name="Luo M."/>
            <person name="Machado C.A."/>
            <person name="Makalowski W."/>
            <person name="Marzo M."/>
            <person name="Matsuda M."/>
            <person name="Matzkin L."/>
            <person name="McAllister B."/>
            <person name="McBride C.S."/>
            <person name="McKernan B."/>
            <person name="McKernan K."/>
            <person name="Mendez-Lago M."/>
            <person name="Minx P."/>
            <person name="Mollenhauer M.U."/>
            <person name="Montooth K."/>
            <person name="Mount S.M."/>
            <person name="Mu X."/>
            <person name="Myers E."/>
            <person name="Negre B."/>
            <person name="Newfeld S."/>
            <person name="Nielsen R."/>
            <person name="Noor M.A."/>
            <person name="O'Grady P."/>
            <person name="Pachter L."/>
            <person name="Papaceit M."/>
            <person name="Parisi M.J."/>
            <person name="Parisi M."/>
            <person name="Parts L."/>
            <person name="Pedersen J.S."/>
            <person name="Pesole G."/>
            <person name="Phillippy A.M."/>
            <person name="Ponting C.P."/>
            <person name="Pop M."/>
            <person name="Porcelli D."/>
            <person name="Powell J.R."/>
            <person name="Prohaska S."/>
            <person name="Pruitt K."/>
            <person name="Puig M."/>
            <person name="Quesneville H."/>
            <person name="Ram K.R."/>
            <person name="Rand D."/>
            <person name="Rasmussen M.D."/>
            <person name="Reed L.K."/>
            <person name="Reenan R."/>
            <person name="Reily A."/>
            <person name="Remington K.A."/>
            <person name="Rieger T.T."/>
            <person name="Ritchie M.G."/>
            <person name="Robin C."/>
            <person name="Rogers Y.H."/>
            <person name="Rohde C."/>
            <person name="Rozas J."/>
            <person name="Rubenfield M.J."/>
            <person name="Ruiz A."/>
            <person name="Russo S."/>
            <person name="Salzberg S.L."/>
            <person name="Sanchez-Gracia A."/>
            <person name="Saranga D.J."/>
            <person name="Sato H."/>
            <person name="Schaeffer S.W."/>
            <person name="Schatz M.C."/>
            <person name="Schlenke T."/>
            <person name="Schwartz R."/>
            <person name="Segarra C."/>
            <person name="Singh R.S."/>
            <person name="Sirot L."/>
            <person name="Sirota M."/>
            <person name="Sisneros N.B."/>
            <person name="Smith C.D."/>
            <person name="Smith T.F."/>
            <person name="Spieth J."/>
            <person name="Stage D.E."/>
            <person name="Stark A."/>
            <person name="Stephan W."/>
            <person name="Strausberg R.L."/>
            <person name="Strempel S."/>
            <person name="Sturgill D."/>
            <person name="Sutton G."/>
            <person name="Sutton G.G."/>
            <person name="Tao W."/>
            <person name="Teichmann S."/>
            <person name="Tobari Y.N."/>
            <person name="Tomimura Y."/>
            <person name="Tsolas J.M."/>
            <person name="Valente V.L."/>
            <person name="Venter E."/>
            <person name="Venter J.C."/>
            <person name="Vicario S."/>
            <person name="Vieira F.G."/>
            <person name="Vilella A.J."/>
            <person name="Villasante A."/>
            <person name="Walenz B."/>
            <person name="Wang J."/>
            <person name="Wasserman M."/>
            <person name="Watts T."/>
            <person name="Wilson D."/>
            <person name="Wilson R.K."/>
            <person name="Wing R.A."/>
            <person name="Wolfner M.F."/>
            <person name="Wong A."/>
            <person name="Wong G.K."/>
            <person name="Wu C.I."/>
            <person name="Wu G."/>
            <person name="Yamamoto D."/>
            <person name="Yang H.P."/>
            <person name="Yang S.P."/>
            <person name="Yorke J.A."/>
            <person name="Yoshida K."/>
            <person name="Zdobnov E."/>
            <person name="Zhang P."/>
            <person name="Zhang Y."/>
            <person name="Zimin A.V."/>
            <person name="Baldwin J."/>
            <person name="Abdouelleil A."/>
            <person name="Abdulkadir J."/>
            <person name="Abebe A."/>
            <person name="Abera B."/>
            <person name="Abreu J."/>
            <person name="Acer S.C."/>
            <person name="Aftuck L."/>
            <person name="Alexander A."/>
            <person name="An P."/>
            <person name="Anderson E."/>
            <person name="Anderson S."/>
            <person name="Arachi H."/>
            <person name="Azer M."/>
            <person name="Bachantsang P."/>
            <person name="Barry A."/>
            <person name="Bayul T."/>
            <person name="Berlin A."/>
            <person name="Bessette D."/>
            <person name="Bloom T."/>
            <person name="Blye J."/>
            <person name="Boguslavskiy L."/>
            <person name="Bonnet C."/>
            <person name="Boukhgalter B."/>
            <person name="Bourzgui I."/>
            <person name="Brown A."/>
            <person name="Cahill P."/>
            <person name="Channer S."/>
            <person name="Cheshatsang Y."/>
            <person name="Chuda L."/>
            <person name="Citroen M."/>
            <person name="Collymore A."/>
            <person name="Cooke P."/>
            <person name="Costello M."/>
            <person name="D'Aco K."/>
            <person name="Daza R."/>
            <person name="De Haan G."/>
            <person name="DeGray S."/>
            <person name="DeMaso C."/>
            <person name="Dhargay N."/>
            <person name="Dooley K."/>
            <person name="Dooley E."/>
            <person name="Doricent M."/>
            <person name="Dorje P."/>
            <person name="Dorjee K."/>
            <person name="Dupes A."/>
            <person name="Elong R."/>
            <person name="Falk J."/>
            <person name="Farina A."/>
            <person name="Faro S."/>
            <person name="Ferguson D."/>
            <person name="Fisher S."/>
            <person name="Foley C.D."/>
            <person name="Franke A."/>
            <person name="Friedrich D."/>
            <person name="Gadbois L."/>
            <person name="Gearin G."/>
            <person name="Gearin C.R."/>
            <person name="Giannoukos G."/>
            <person name="Goode T."/>
            <person name="Graham J."/>
            <person name="Grandbois E."/>
            <person name="Grewal S."/>
            <person name="Gyaltsen K."/>
            <person name="Hafez N."/>
            <person name="Hagos B."/>
            <person name="Hall J."/>
            <person name="Henson C."/>
            <person name="Hollinger A."/>
            <person name="Honan T."/>
            <person name="Huard M.D."/>
            <person name="Hughes L."/>
            <person name="Hurhula B."/>
            <person name="Husby M.E."/>
            <person name="Kamat A."/>
            <person name="Kanga B."/>
            <person name="Kashin S."/>
            <person name="Khazanovich D."/>
            <person name="Kisner P."/>
            <person name="Lance K."/>
            <person name="Lara M."/>
            <person name="Lee W."/>
            <person name="Lennon N."/>
            <person name="Letendre F."/>
            <person name="LeVine R."/>
            <person name="Lipovsky A."/>
            <person name="Liu X."/>
            <person name="Liu J."/>
            <person name="Liu S."/>
            <person name="Lokyitsang T."/>
            <person name="Lokyitsang Y."/>
            <person name="Lubonja R."/>
            <person name="Lui A."/>
            <person name="MacDonald P."/>
            <person name="Magnisalis V."/>
            <person name="Maru K."/>
            <person name="Matthews C."/>
            <person name="McCusker W."/>
            <person name="McDonough S."/>
            <person name="Mehta T."/>
            <person name="Meldrim J."/>
            <person name="Meneus L."/>
            <person name="Mihai O."/>
            <person name="Mihalev A."/>
            <person name="Mihova T."/>
            <person name="Mittelman R."/>
            <person name="Mlenga V."/>
            <person name="Montmayeur A."/>
            <person name="Mulrain L."/>
            <person name="Navidi A."/>
            <person name="Naylor J."/>
            <person name="Negash T."/>
            <person name="Nguyen T."/>
            <person name="Nguyen N."/>
            <person name="Nicol R."/>
            <person name="Norbu C."/>
            <person name="Norbu N."/>
            <person name="Novod N."/>
            <person name="O'Neill B."/>
            <person name="Osman S."/>
            <person name="Markiewicz E."/>
            <person name="Oyono O.L."/>
            <person name="Patti C."/>
            <person name="Phunkhang P."/>
            <person name="Pierre F."/>
            <person name="Priest M."/>
            <person name="Raghuraman S."/>
            <person name="Rege F."/>
            <person name="Reyes R."/>
            <person name="Rise C."/>
            <person name="Rogov P."/>
            <person name="Ross K."/>
            <person name="Ryan E."/>
            <person name="Settipalli S."/>
            <person name="Shea T."/>
            <person name="Sherpa N."/>
            <person name="Shi L."/>
            <person name="Shih D."/>
            <person name="Sparrow T."/>
            <person name="Spaulding J."/>
            <person name="Stalker J."/>
            <person name="Stange-Thomann N."/>
            <person name="Stavropoulos S."/>
            <person name="Stone C."/>
            <person name="Strader C."/>
            <person name="Tesfaye S."/>
            <person name="Thomson T."/>
            <person name="Thoulutsang Y."/>
            <person name="Thoulutsang D."/>
            <person name="Topham K."/>
            <person name="Topping I."/>
            <person name="Tsamla T."/>
            <person name="Vassiliev H."/>
            <person name="Vo A."/>
            <person name="Wangchuk T."/>
            <person name="Wangdi T."/>
            <person name="Weiand M."/>
            <person name="Wilkinson J."/>
            <person name="Wilson A."/>
            <person name="Yadav S."/>
            <person name="Young G."/>
            <person name="Yu Q."/>
            <person name="Zembek L."/>
            <person name="Zhong D."/>
            <person name="Zimmer A."/>
            <person name="Zwirko Z."/>
            <person name="Jaffe D.B."/>
            <person name="Alvarez P."/>
            <person name="Brockman W."/>
            <person name="Butler J."/>
            <person name="Chin C."/>
            <person name="Gnerre S."/>
            <person name="Grabherr M."/>
            <person name="Kleber M."/>
            <person name="Mauceli E."/>
            <person name="MacCallum I."/>
        </authorList>
    </citation>
    <scope>NUCLEOTIDE SEQUENCE [LARGE SCALE GENOMIC DNA]</scope>
    <source>
        <strain evidence="4">Tucson 15287-2541.00</strain>
    </source>
</reference>
<dbReference type="Gene3D" id="3.40.1800.20">
    <property type="match status" value="1"/>
</dbReference>
<gene>
    <name evidence="3" type="primary">Dgri\GH17762</name>
    <name evidence="3" type="ORF">Dgri_GH17762</name>
</gene>
<dbReference type="HOGENOM" id="CLU_1422879_0_0_1"/>
<accession>B4JXL8</accession>
<feature type="domain" description="ZAD" evidence="2">
    <location>
        <begin position="6"/>
        <end position="90"/>
    </location>
</feature>
<dbReference type="SMART" id="SM00868">
    <property type="entry name" value="zf-AD"/>
    <property type="match status" value="1"/>
</dbReference>
<dbReference type="Proteomes" id="UP000001070">
    <property type="component" value="Unassembled WGS sequence"/>
</dbReference>
<dbReference type="PROSITE" id="PS00028">
    <property type="entry name" value="ZINC_FINGER_C2H2_1"/>
    <property type="match status" value="1"/>
</dbReference>
<dbReference type="FunCoup" id="B4JXL8">
    <property type="interactions" value="2"/>
</dbReference>
<sequence length="185" mass="21063">MDIFENICRTCGNDCLEAMHIFLDSVLVLEKQVPISEIILKCLPASASLPPLNNDDDFPKQICRVCIKKLTMIYEFNTKWLAANNEFNVALKFEQRRNRSRSQTQSQFNPPQLPMKAKPADAAGNVTAAGQMVVNEPSDFIEDVNCETEVNYRCAFCPEGYSTFAAYRMHHKAIHRNCQFVCYTP</sequence>
<dbReference type="AlphaFoldDB" id="B4JXL8"/>
<dbReference type="GO" id="GO:0008270">
    <property type="term" value="F:zinc ion binding"/>
    <property type="evidence" value="ECO:0007669"/>
    <property type="project" value="UniProtKB-UniRule"/>
</dbReference>
<evidence type="ECO:0000256" key="1">
    <source>
        <dbReference type="PROSITE-ProRule" id="PRU01263"/>
    </source>
</evidence>
<proteinExistence type="predicted"/>
<protein>
    <submittedName>
        <fullName evidence="3">GH17762</fullName>
    </submittedName>
</protein>